<dbReference type="GO" id="GO:0044281">
    <property type="term" value="P:small molecule metabolic process"/>
    <property type="evidence" value="ECO:0007669"/>
    <property type="project" value="UniProtKB-ARBA"/>
</dbReference>
<accession>A7N6U8</accession>
<dbReference type="Proteomes" id="UP000008152">
    <property type="component" value="Chromosome II"/>
</dbReference>
<dbReference type="PATRIC" id="fig|338187.25.peg.4258"/>
<keyword evidence="2" id="KW-0479">Metal-binding</keyword>
<sequence>MYNTIVFDMDMTLCYPTKCFDEVFFEVFKAPIDSCQPEWFEKITINGVCTGKEAVDHCFPAYSAAEKDRLFQELSHQWASHQCLYEGVLSLPKKLKDKYGCRVGIMTNGPSAFQHAILEHLMLKDVFDFCYASGDIGVGIRKPSESLISLLQEKEGIIPDKALFVGDSFNKDIKPAIKCGWSGLLVSPTNSSVQRFTFADVQEAIQSGSCLEINWMELNN</sequence>
<evidence type="ECO:0000256" key="2">
    <source>
        <dbReference type="ARBA" id="ARBA00022723"/>
    </source>
</evidence>
<keyword evidence="3" id="KW-0378">Hydrolase</keyword>
<dbReference type="InterPro" id="IPR036412">
    <property type="entry name" value="HAD-like_sf"/>
</dbReference>
<dbReference type="SFLD" id="SFLDG01129">
    <property type="entry name" value="C1.5:_HAD__Beta-PGM__Phosphata"/>
    <property type="match status" value="1"/>
</dbReference>
<evidence type="ECO:0000313" key="5">
    <source>
        <dbReference type="EMBL" id="ABU73943.1"/>
    </source>
</evidence>
<dbReference type="AlphaFoldDB" id="A7N6U8"/>
<protein>
    <recommendedName>
        <fullName evidence="7">HAD family hydrolase</fullName>
    </recommendedName>
</protein>
<reference evidence="5 6" key="1">
    <citation type="submission" date="2007-08" db="EMBL/GenBank/DDBJ databases">
        <authorList>
            <consortium name="The Vibrio harveyi Genome Sequencing Project"/>
            <person name="Bassler B."/>
            <person name="Clifton S.W."/>
            <person name="Fulton L."/>
            <person name="Delehaunty K."/>
            <person name="Fronick C."/>
            <person name="Harrison M."/>
            <person name="Markivic C."/>
            <person name="Fulton R."/>
            <person name="Tin-Wollam A.-M."/>
            <person name="Shah N."/>
            <person name="Pepin K."/>
            <person name="Nash W."/>
            <person name="Thiruvilangam P."/>
            <person name="Bhonagiri V."/>
            <person name="Waters C."/>
            <person name="Tu K.C."/>
            <person name="Irgon J."/>
            <person name="Wilson R.K."/>
        </authorList>
    </citation>
    <scope>NUCLEOTIDE SEQUENCE [LARGE SCALE GENOMIC DNA]</scope>
    <source>
        <strain evidence="6">ATCC BAA-1116 / BB120</strain>
    </source>
</reference>
<dbReference type="InterPro" id="IPR051400">
    <property type="entry name" value="HAD-like_hydrolase"/>
</dbReference>
<comment type="cofactor">
    <cofactor evidence="1">
        <name>Mg(2+)</name>
        <dbReference type="ChEBI" id="CHEBI:18420"/>
    </cofactor>
</comment>
<dbReference type="GO" id="GO:0016791">
    <property type="term" value="F:phosphatase activity"/>
    <property type="evidence" value="ECO:0007669"/>
    <property type="project" value="TreeGrafter"/>
</dbReference>
<evidence type="ECO:0008006" key="7">
    <source>
        <dbReference type="Google" id="ProtNLM"/>
    </source>
</evidence>
<dbReference type="SUPFAM" id="SSF56784">
    <property type="entry name" value="HAD-like"/>
    <property type="match status" value="1"/>
</dbReference>
<evidence type="ECO:0000313" key="6">
    <source>
        <dbReference type="Proteomes" id="UP000008152"/>
    </source>
</evidence>
<dbReference type="KEGG" id="vha:VIBHAR_06050"/>
<gene>
    <name evidence="5" type="ordered locus">VIBHAR_06050</name>
</gene>
<dbReference type="InterPro" id="IPR006439">
    <property type="entry name" value="HAD-SF_hydro_IA"/>
</dbReference>
<evidence type="ECO:0000256" key="4">
    <source>
        <dbReference type="ARBA" id="ARBA00022842"/>
    </source>
</evidence>
<dbReference type="RefSeq" id="WP_012129566.1">
    <property type="nucleotide sequence ID" value="NC_009784.1"/>
</dbReference>
<dbReference type="Gene3D" id="3.40.50.1000">
    <property type="entry name" value="HAD superfamily/HAD-like"/>
    <property type="match status" value="1"/>
</dbReference>
<dbReference type="GO" id="GO:0046872">
    <property type="term" value="F:metal ion binding"/>
    <property type="evidence" value="ECO:0007669"/>
    <property type="project" value="UniProtKB-KW"/>
</dbReference>
<proteinExistence type="predicted"/>
<dbReference type="Pfam" id="PF00702">
    <property type="entry name" value="Hydrolase"/>
    <property type="match status" value="1"/>
</dbReference>
<dbReference type="PANTHER" id="PTHR46470:SF2">
    <property type="entry name" value="GLYCERALDEHYDE 3-PHOSPHATE PHOSPHATASE"/>
    <property type="match status" value="1"/>
</dbReference>
<keyword evidence="4" id="KW-0460">Magnesium</keyword>
<organism evidence="5 6">
    <name type="scientific">Vibrio campbellii (strain ATCC BAA-1116)</name>
    <dbReference type="NCBI Taxonomy" id="2902295"/>
    <lineage>
        <taxon>Bacteria</taxon>
        <taxon>Pseudomonadati</taxon>
        <taxon>Pseudomonadota</taxon>
        <taxon>Gammaproteobacteria</taxon>
        <taxon>Vibrionales</taxon>
        <taxon>Vibrionaceae</taxon>
        <taxon>Vibrio</taxon>
    </lineage>
</organism>
<dbReference type="EMBL" id="CP000790">
    <property type="protein sequence ID" value="ABU73943.1"/>
    <property type="molecule type" value="Genomic_DNA"/>
</dbReference>
<dbReference type="InterPro" id="IPR023214">
    <property type="entry name" value="HAD_sf"/>
</dbReference>
<dbReference type="SFLD" id="SFLDS00003">
    <property type="entry name" value="Haloacid_Dehalogenase"/>
    <property type="match status" value="1"/>
</dbReference>
<dbReference type="Gene3D" id="1.10.150.520">
    <property type="match status" value="1"/>
</dbReference>
<evidence type="ECO:0000256" key="1">
    <source>
        <dbReference type="ARBA" id="ARBA00001946"/>
    </source>
</evidence>
<evidence type="ECO:0000256" key="3">
    <source>
        <dbReference type="ARBA" id="ARBA00022801"/>
    </source>
</evidence>
<dbReference type="PANTHER" id="PTHR46470">
    <property type="entry name" value="N-ACYLNEURAMINATE-9-PHOSPHATASE"/>
    <property type="match status" value="1"/>
</dbReference>
<dbReference type="NCBIfam" id="TIGR01549">
    <property type="entry name" value="HAD-SF-IA-v1"/>
    <property type="match status" value="1"/>
</dbReference>
<name>A7N6U8_VIBC1</name>